<evidence type="ECO:0000313" key="3">
    <source>
        <dbReference type="EMBL" id="MDR7347852.1"/>
    </source>
</evidence>
<organism evidence="3 4">
    <name type="scientific">Enteractinococcus fodinae</name>
    <dbReference type="NCBI Taxonomy" id="684663"/>
    <lineage>
        <taxon>Bacteria</taxon>
        <taxon>Bacillati</taxon>
        <taxon>Actinomycetota</taxon>
        <taxon>Actinomycetes</taxon>
        <taxon>Micrococcales</taxon>
        <taxon>Micrococcaceae</taxon>
    </lineage>
</organism>
<evidence type="ECO:0000313" key="4">
    <source>
        <dbReference type="Proteomes" id="UP001183794"/>
    </source>
</evidence>
<evidence type="ECO:0008006" key="5">
    <source>
        <dbReference type="Google" id="ProtNLM"/>
    </source>
</evidence>
<accession>A0ABU2B2L0</accession>
<keyword evidence="4" id="KW-1185">Reference proteome</keyword>
<protein>
    <recommendedName>
        <fullName evidence="5">Lipoprotein</fullName>
    </recommendedName>
</protein>
<reference evidence="3 4" key="1">
    <citation type="submission" date="2023-07" db="EMBL/GenBank/DDBJ databases">
        <title>Sequencing the genomes of 1000 actinobacteria strains.</title>
        <authorList>
            <person name="Klenk H.-P."/>
        </authorList>
    </citation>
    <scope>NUCLEOTIDE SEQUENCE [LARGE SCALE GENOMIC DNA]</scope>
    <source>
        <strain evidence="3 4">DSM 22966</strain>
    </source>
</reference>
<comment type="caution">
    <text evidence="3">The sequence shown here is derived from an EMBL/GenBank/DDBJ whole genome shotgun (WGS) entry which is preliminary data.</text>
</comment>
<feature type="chain" id="PRO_5046510713" description="Lipoprotein" evidence="2">
    <location>
        <begin position="31"/>
        <end position="250"/>
    </location>
</feature>
<feature type="signal peptide" evidence="2">
    <location>
        <begin position="1"/>
        <end position="30"/>
    </location>
</feature>
<evidence type="ECO:0000256" key="2">
    <source>
        <dbReference type="SAM" id="SignalP"/>
    </source>
</evidence>
<dbReference type="Proteomes" id="UP001183794">
    <property type="component" value="Unassembled WGS sequence"/>
</dbReference>
<proteinExistence type="predicted"/>
<evidence type="ECO:0000256" key="1">
    <source>
        <dbReference type="SAM" id="MobiDB-lite"/>
    </source>
</evidence>
<feature type="region of interest" description="Disordered" evidence="1">
    <location>
        <begin position="25"/>
        <end position="53"/>
    </location>
</feature>
<sequence>MTSSVSPLLRLSALAVVATLGLSACGSDDAAPETPSPDTGSSLEVPEAPEATDQETELAETLEADFEVTDAATLEDQWPDLTAMAAALAGTENPDLCQQAGAEQYGLLVEAQPPTVQANVDPEALLDEHASGETVTVFYANDAVSTAELHEVHQDTDTSCVEEYESAIDHNTSTSEVAGRSVEVHTWQVVASDQLTGRMIDIINDDILVRYAAAYPPQVIAEDLEDDAAETFNEAATERASEVFEAATAQ</sequence>
<dbReference type="EMBL" id="JAVDYJ010000001">
    <property type="protein sequence ID" value="MDR7347852.1"/>
    <property type="molecule type" value="Genomic_DNA"/>
</dbReference>
<name>A0ABU2B2L0_9MICC</name>
<gene>
    <name evidence="3" type="ORF">J2S62_002109</name>
</gene>
<keyword evidence="2" id="KW-0732">Signal</keyword>
<dbReference type="RefSeq" id="WP_310174508.1">
    <property type="nucleotide sequence ID" value="NZ_BAABHE010000002.1"/>
</dbReference>